<evidence type="ECO:0000256" key="8">
    <source>
        <dbReference type="SAM" id="Phobius"/>
    </source>
</evidence>
<evidence type="ECO:0000259" key="9">
    <source>
        <dbReference type="Pfam" id="PF12821"/>
    </source>
</evidence>
<dbReference type="Proteomes" id="UP000076603">
    <property type="component" value="Unassembled WGS sequence"/>
</dbReference>
<dbReference type="GO" id="GO:0015744">
    <property type="term" value="P:succinate transport"/>
    <property type="evidence" value="ECO:0007669"/>
    <property type="project" value="TreeGrafter"/>
</dbReference>
<reference evidence="10 11" key="1">
    <citation type="submission" date="2016-04" db="EMBL/GenBank/DDBJ databases">
        <title>Genome sequence of Clostridium magnum DSM 2767.</title>
        <authorList>
            <person name="Poehlein A."/>
            <person name="Uhlig R."/>
            <person name="Fischer R."/>
            <person name="Bahl H."/>
            <person name="Daniel R."/>
        </authorList>
    </citation>
    <scope>NUCLEOTIDE SEQUENCE [LARGE SCALE GENOMIC DNA]</scope>
    <source>
        <strain evidence="10 11">DSM 2767</strain>
    </source>
</reference>
<organism evidence="10 11">
    <name type="scientific">Clostridium magnum DSM 2767</name>
    <dbReference type="NCBI Taxonomy" id="1121326"/>
    <lineage>
        <taxon>Bacteria</taxon>
        <taxon>Bacillati</taxon>
        <taxon>Bacillota</taxon>
        <taxon>Clostridia</taxon>
        <taxon>Eubacteriales</taxon>
        <taxon>Clostridiaceae</taxon>
        <taxon>Clostridium</taxon>
    </lineage>
</organism>
<gene>
    <name evidence="10" type="ORF">CLMAG_13180</name>
</gene>
<sequence>MLLNTLYTLIATFSFSILANIRGKNLVFASLGGGFTWFIYLVSSNYIHTSSILCYFIASIFAAIYSETMARILKAPVTTFVISSVIPLVPGSGMYYTMSQSVQGNVTMSLNLGIQTLAIAGTIAIGVFLVSSLSKTLFHFKRMLDIKYKELKTNEVSGKYLT</sequence>
<dbReference type="PATRIC" id="fig|1121326.3.peg.1286"/>
<keyword evidence="11" id="KW-1185">Reference proteome</keyword>
<feature type="transmembrane region" description="Helical" evidence="8">
    <location>
        <begin position="47"/>
        <end position="65"/>
    </location>
</feature>
<evidence type="ECO:0000256" key="4">
    <source>
        <dbReference type="ARBA" id="ARBA00022692"/>
    </source>
</evidence>
<evidence type="ECO:0000256" key="5">
    <source>
        <dbReference type="ARBA" id="ARBA00022989"/>
    </source>
</evidence>
<name>A0A162UTJ6_9CLOT</name>
<comment type="similarity">
    <text evidence="7">Belongs to the ThrE exporter (TC 2.A.79) family.</text>
</comment>
<dbReference type="OrthoDB" id="9810047at2"/>
<keyword evidence="2" id="KW-1003">Cell membrane</keyword>
<dbReference type="InterPro" id="IPR050539">
    <property type="entry name" value="ThrE_Dicarb/AminoAcid_Exp"/>
</dbReference>
<feature type="transmembrane region" description="Helical" evidence="8">
    <location>
        <begin position="77"/>
        <end position="97"/>
    </location>
</feature>
<protein>
    <recommendedName>
        <fullName evidence="9">Threonine/Serine exporter ThrE domain-containing protein</fullName>
    </recommendedName>
</protein>
<evidence type="ECO:0000256" key="1">
    <source>
        <dbReference type="ARBA" id="ARBA00004651"/>
    </source>
</evidence>
<proteinExistence type="inferred from homology"/>
<dbReference type="RefSeq" id="WP_066619522.1">
    <property type="nucleotide sequence ID" value="NZ_LWAE01000001.1"/>
</dbReference>
<evidence type="ECO:0000313" key="10">
    <source>
        <dbReference type="EMBL" id="KZL94265.1"/>
    </source>
</evidence>
<evidence type="ECO:0000256" key="3">
    <source>
        <dbReference type="ARBA" id="ARBA00022519"/>
    </source>
</evidence>
<comment type="caution">
    <text evidence="10">The sequence shown here is derived from an EMBL/GenBank/DDBJ whole genome shotgun (WGS) entry which is preliminary data.</text>
</comment>
<keyword evidence="6 8" id="KW-0472">Membrane</keyword>
<dbReference type="EMBL" id="LWAE01000001">
    <property type="protein sequence ID" value="KZL94265.1"/>
    <property type="molecule type" value="Genomic_DNA"/>
</dbReference>
<dbReference type="PANTHER" id="PTHR34390:SF1">
    <property type="entry name" value="SUCCINATE TRANSPORTER SUBUNIT YJJB-RELATED"/>
    <property type="match status" value="1"/>
</dbReference>
<keyword evidence="4 8" id="KW-0812">Transmembrane</keyword>
<accession>A0A162UTJ6</accession>
<evidence type="ECO:0000256" key="6">
    <source>
        <dbReference type="ARBA" id="ARBA00023136"/>
    </source>
</evidence>
<feature type="domain" description="Threonine/Serine exporter ThrE" evidence="9">
    <location>
        <begin position="5"/>
        <end position="132"/>
    </location>
</feature>
<dbReference type="InterPro" id="IPR024528">
    <property type="entry name" value="ThrE_2"/>
</dbReference>
<dbReference type="Pfam" id="PF12821">
    <property type="entry name" value="ThrE_2"/>
    <property type="match status" value="1"/>
</dbReference>
<evidence type="ECO:0000256" key="2">
    <source>
        <dbReference type="ARBA" id="ARBA00022475"/>
    </source>
</evidence>
<evidence type="ECO:0000313" key="11">
    <source>
        <dbReference type="Proteomes" id="UP000076603"/>
    </source>
</evidence>
<dbReference type="GO" id="GO:0005886">
    <property type="term" value="C:plasma membrane"/>
    <property type="evidence" value="ECO:0007669"/>
    <property type="project" value="UniProtKB-SubCell"/>
</dbReference>
<dbReference type="AlphaFoldDB" id="A0A162UTJ6"/>
<keyword evidence="3" id="KW-0997">Cell inner membrane</keyword>
<dbReference type="STRING" id="1121326.CLMAG_13180"/>
<dbReference type="PANTHER" id="PTHR34390">
    <property type="entry name" value="UPF0442 PROTEIN YJJB-RELATED"/>
    <property type="match status" value="1"/>
</dbReference>
<comment type="subcellular location">
    <subcellularLocation>
        <location evidence="1">Cell membrane</location>
        <topology evidence="1">Multi-pass membrane protein</topology>
    </subcellularLocation>
</comment>
<feature type="transmembrane region" description="Helical" evidence="8">
    <location>
        <begin position="117"/>
        <end position="138"/>
    </location>
</feature>
<keyword evidence="5 8" id="KW-1133">Transmembrane helix</keyword>
<evidence type="ECO:0000256" key="7">
    <source>
        <dbReference type="ARBA" id="ARBA00034125"/>
    </source>
</evidence>